<feature type="signal peptide" evidence="1">
    <location>
        <begin position="1"/>
        <end position="17"/>
    </location>
</feature>
<dbReference type="GeneID" id="16074344"/>
<accession>F2UAR7</accession>
<evidence type="ECO:0008006" key="4">
    <source>
        <dbReference type="Google" id="ProtNLM"/>
    </source>
</evidence>
<evidence type="ECO:0000313" key="3">
    <source>
        <dbReference type="Proteomes" id="UP000007799"/>
    </source>
</evidence>
<dbReference type="InParanoid" id="F2UAR7"/>
<proteinExistence type="predicted"/>
<keyword evidence="3" id="KW-1185">Reference proteome</keyword>
<dbReference type="AlphaFoldDB" id="F2UAR7"/>
<evidence type="ECO:0000256" key="1">
    <source>
        <dbReference type="SAM" id="SignalP"/>
    </source>
</evidence>
<feature type="chain" id="PRO_5003287327" description="Auto-transporter adhesin head GIN domain-containing protein" evidence="1">
    <location>
        <begin position="18"/>
        <end position="232"/>
    </location>
</feature>
<dbReference type="RefSeq" id="XP_004993765.1">
    <property type="nucleotide sequence ID" value="XM_004993708.1"/>
</dbReference>
<reference evidence="2" key="1">
    <citation type="submission" date="2009-08" db="EMBL/GenBank/DDBJ databases">
        <title>Annotation of Salpingoeca rosetta.</title>
        <authorList>
            <consortium name="The Broad Institute Genome Sequencing Platform"/>
            <person name="Russ C."/>
            <person name="Cuomo C."/>
            <person name="Burger G."/>
            <person name="Gray M.W."/>
            <person name="Holland P.W.H."/>
            <person name="King N."/>
            <person name="Lang F.B.F."/>
            <person name="Roger A.J."/>
            <person name="Ruiz-Trillo I."/>
            <person name="Young S.K."/>
            <person name="Zeng Q."/>
            <person name="Gargeya S."/>
            <person name="Alvarado L."/>
            <person name="Berlin A."/>
            <person name="Chapman S.B."/>
            <person name="Chen Z."/>
            <person name="Freedman E."/>
            <person name="Gellesch M."/>
            <person name="Goldberg J."/>
            <person name="Griggs A."/>
            <person name="Gujja S."/>
            <person name="Heilman E."/>
            <person name="Heiman D."/>
            <person name="Howarth C."/>
            <person name="Mehta T."/>
            <person name="Neiman D."/>
            <person name="Pearson M."/>
            <person name="Roberts A."/>
            <person name="Saif S."/>
            <person name="Shea T."/>
            <person name="Shenoy N."/>
            <person name="Sisk P."/>
            <person name="Stolte C."/>
            <person name="Sykes S."/>
            <person name="White J."/>
            <person name="Yandava C."/>
            <person name="Haas B."/>
            <person name="Nusbaum C."/>
            <person name="Birren B."/>
        </authorList>
    </citation>
    <scope>NUCLEOTIDE SEQUENCE [LARGE SCALE GENOMIC DNA]</scope>
    <source>
        <strain evidence="2">ATCC 50818</strain>
    </source>
</reference>
<dbReference type="KEGG" id="sre:PTSG_05187"/>
<sequence length="232" mass="23853">MAAVALLAARFSTQAAAQSFPDGDTYTLELTVLNTLTCATQPISLGALANSVNPTLIVTGRSSVASCTVIVELPTMVDSFTIDVAGDASGSAVTIRVNTLETVNTLHIIDEAGIINVDMPSLGTLDLLVVSSSNGAELSVAIGESASSDVPDLFGISRLGSLNVGDGTGILELQLHGACATVDALKAVTSSTTTVPKWTVTFDTFVRAMHEQLPFARLGAVVVLFLLALSIC</sequence>
<evidence type="ECO:0000313" key="2">
    <source>
        <dbReference type="EMBL" id="EGD73483.1"/>
    </source>
</evidence>
<keyword evidence="1" id="KW-0732">Signal</keyword>
<dbReference type="EMBL" id="GL832966">
    <property type="protein sequence ID" value="EGD73483.1"/>
    <property type="molecule type" value="Genomic_DNA"/>
</dbReference>
<name>F2UAR7_SALR5</name>
<gene>
    <name evidence="2" type="ORF">PTSG_05187</name>
</gene>
<organism evidence="3">
    <name type="scientific">Salpingoeca rosetta (strain ATCC 50818 / BSB-021)</name>
    <dbReference type="NCBI Taxonomy" id="946362"/>
    <lineage>
        <taxon>Eukaryota</taxon>
        <taxon>Choanoflagellata</taxon>
        <taxon>Craspedida</taxon>
        <taxon>Salpingoecidae</taxon>
        <taxon>Salpingoeca</taxon>
    </lineage>
</organism>
<dbReference type="Proteomes" id="UP000007799">
    <property type="component" value="Unassembled WGS sequence"/>
</dbReference>
<protein>
    <recommendedName>
        <fullName evidence="4">Auto-transporter adhesin head GIN domain-containing protein</fullName>
    </recommendedName>
</protein>